<dbReference type="SUPFAM" id="SSF56112">
    <property type="entry name" value="Protein kinase-like (PK-like)"/>
    <property type="match status" value="1"/>
</dbReference>
<dbReference type="InterPro" id="IPR011009">
    <property type="entry name" value="Kinase-like_dom_sf"/>
</dbReference>
<evidence type="ECO:0000313" key="1">
    <source>
        <dbReference type="EMBL" id="CUA78044.1"/>
    </source>
</evidence>
<name>A0A0K6GI62_9AGAM</name>
<organism evidence="1 2">
    <name type="scientific">Rhizoctonia solani</name>
    <dbReference type="NCBI Taxonomy" id="456999"/>
    <lineage>
        <taxon>Eukaryota</taxon>
        <taxon>Fungi</taxon>
        <taxon>Dikarya</taxon>
        <taxon>Basidiomycota</taxon>
        <taxon>Agaricomycotina</taxon>
        <taxon>Agaricomycetes</taxon>
        <taxon>Cantharellales</taxon>
        <taxon>Ceratobasidiaceae</taxon>
        <taxon>Rhizoctonia</taxon>
    </lineage>
</organism>
<protein>
    <recommendedName>
        <fullName evidence="3">Protein kinase domain-containing protein</fullName>
    </recommendedName>
</protein>
<dbReference type="AlphaFoldDB" id="A0A0K6GI62"/>
<dbReference type="EMBL" id="CYGV01001955">
    <property type="protein sequence ID" value="CUA78044.1"/>
    <property type="molecule type" value="Genomic_DNA"/>
</dbReference>
<evidence type="ECO:0000313" key="2">
    <source>
        <dbReference type="Proteomes" id="UP000044841"/>
    </source>
</evidence>
<dbReference type="Gene3D" id="1.10.510.10">
    <property type="entry name" value="Transferase(Phosphotransferase) domain 1"/>
    <property type="match status" value="1"/>
</dbReference>
<sequence length="102" mass="11694">MYSLAMTILETFTSEIPFPKRTDQSLTMHVVVKKKIPARPDIIPERSKCGNILWVILTSCWSYEPDLRPDVETVLSLMKPLTMDKLKQVGEKQPEQDESDGE</sequence>
<evidence type="ECO:0008006" key="3">
    <source>
        <dbReference type="Google" id="ProtNLM"/>
    </source>
</evidence>
<gene>
    <name evidence="1" type="ORF">RSOLAG22IIIB_02659</name>
</gene>
<proteinExistence type="predicted"/>
<reference evidence="1 2" key="1">
    <citation type="submission" date="2015-07" db="EMBL/GenBank/DDBJ databases">
        <authorList>
            <person name="Noorani M."/>
        </authorList>
    </citation>
    <scope>NUCLEOTIDE SEQUENCE [LARGE SCALE GENOMIC DNA]</scope>
    <source>
        <strain evidence="1">BBA 69670</strain>
    </source>
</reference>
<accession>A0A0K6GI62</accession>
<keyword evidence="2" id="KW-1185">Reference proteome</keyword>
<dbReference type="Proteomes" id="UP000044841">
    <property type="component" value="Unassembled WGS sequence"/>
</dbReference>